<evidence type="ECO:0000256" key="1">
    <source>
        <dbReference type="ARBA" id="ARBA00004442"/>
    </source>
</evidence>
<evidence type="ECO:0000259" key="6">
    <source>
        <dbReference type="Pfam" id="PF07980"/>
    </source>
</evidence>
<evidence type="ECO:0000256" key="4">
    <source>
        <dbReference type="ARBA" id="ARBA00023136"/>
    </source>
</evidence>
<keyword evidence="3" id="KW-0732">Signal</keyword>
<dbReference type="OrthoDB" id="9792139at2"/>
<dbReference type="Gene3D" id="1.25.40.390">
    <property type="match status" value="1"/>
</dbReference>
<dbReference type="SUPFAM" id="SSF48452">
    <property type="entry name" value="TPR-like"/>
    <property type="match status" value="1"/>
</dbReference>
<feature type="domain" description="RagB/SusD" evidence="6">
    <location>
        <begin position="354"/>
        <end position="442"/>
    </location>
</feature>
<comment type="similarity">
    <text evidence="2">Belongs to the SusD family.</text>
</comment>
<protein>
    <submittedName>
        <fullName evidence="8">RagB/SusD family nutrient uptake outer membrane protein</fullName>
    </submittedName>
</protein>
<dbReference type="AlphaFoldDB" id="A0A433WGC4"/>
<evidence type="ECO:0000259" key="7">
    <source>
        <dbReference type="Pfam" id="PF14322"/>
    </source>
</evidence>
<evidence type="ECO:0000256" key="3">
    <source>
        <dbReference type="ARBA" id="ARBA00022729"/>
    </source>
</evidence>
<dbReference type="InterPro" id="IPR033985">
    <property type="entry name" value="SusD-like_N"/>
</dbReference>
<dbReference type="CDD" id="cd08977">
    <property type="entry name" value="SusD"/>
    <property type="match status" value="1"/>
</dbReference>
<reference evidence="8" key="1">
    <citation type="submission" date="2020-05" db="EMBL/GenBank/DDBJ databases">
        <title>Chitinophaga laudate sp. nov., isolated from a tropical peat swamp.</title>
        <authorList>
            <person name="Goh C.B.S."/>
            <person name="Lee M.S."/>
            <person name="Parimannan S."/>
            <person name="Pasbakhsh P."/>
            <person name="Yule C.M."/>
            <person name="Rajandas H."/>
            <person name="Loke S."/>
            <person name="Croft L."/>
            <person name="Tan J.B.L."/>
        </authorList>
    </citation>
    <scope>NUCLEOTIDE SEQUENCE</scope>
    <source>
        <strain evidence="8">Mgbs1</strain>
    </source>
</reference>
<dbReference type="GO" id="GO:0009279">
    <property type="term" value="C:cell outer membrane"/>
    <property type="evidence" value="ECO:0007669"/>
    <property type="project" value="UniProtKB-SubCell"/>
</dbReference>
<dbReference type="Pfam" id="PF07980">
    <property type="entry name" value="SusD_RagB"/>
    <property type="match status" value="1"/>
</dbReference>
<dbReference type="Proteomes" id="UP000281028">
    <property type="component" value="Unassembled WGS sequence"/>
</dbReference>
<dbReference type="Pfam" id="PF14322">
    <property type="entry name" value="SusD-like_3"/>
    <property type="match status" value="1"/>
</dbReference>
<organism evidence="8 9">
    <name type="scientific">Chitinophaga solisilvae</name>
    <dbReference type="NCBI Taxonomy" id="1233460"/>
    <lineage>
        <taxon>Bacteria</taxon>
        <taxon>Pseudomonadati</taxon>
        <taxon>Bacteroidota</taxon>
        <taxon>Chitinophagia</taxon>
        <taxon>Chitinophagales</taxon>
        <taxon>Chitinophagaceae</taxon>
        <taxon>Chitinophaga</taxon>
    </lineage>
</organism>
<proteinExistence type="inferred from homology"/>
<keyword evidence="5" id="KW-0998">Cell outer membrane</keyword>
<gene>
    <name evidence="8" type="ORF">ECE50_016205</name>
</gene>
<accession>A0A433WGC4</accession>
<evidence type="ECO:0000256" key="2">
    <source>
        <dbReference type="ARBA" id="ARBA00006275"/>
    </source>
</evidence>
<keyword evidence="4" id="KW-0472">Membrane</keyword>
<comment type="caution">
    <text evidence="8">The sequence shown here is derived from an EMBL/GenBank/DDBJ whole genome shotgun (WGS) entry which is preliminary data.</text>
</comment>
<feature type="domain" description="SusD-like N-terminal" evidence="7">
    <location>
        <begin position="38"/>
        <end position="237"/>
    </location>
</feature>
<dbReference type="InterPro" id="IPR012944">
    <property type="entry name" value="SusD_RagB_dom"/>
</dbReference>
<dbReference type="PROSITE" id="PS51257">
    <property type="entry name" value="PROKAR_LIPOPROTEIN"/>
    <property type="match status" value="1"/>
</dbReference>
<evidence type="ECO:0000256" key="5">
    <source>
        <dbReference type="ARBA" id="ARBA00023237"/>
    </source>
</evidence>
<name>A0A433WGC4_9BACT</name>
<evidence type="ECO:0000313" key="9">
    <source>
        <dbReference type="Proteomes" id="UP000281028"/>
    </source>
</evidence>
<dbReference type="InterPro" id="IPR011990">
    <property type="entry name" value="TPR-like_helical_dom_sf"/>
</dbReference>
<comment type="subcellular location">
    <subcellularLocation>
        <location evidence="1">Cell outer membrane</location>
    </subcellularLocation>
</comment>
<evidence type="ECO:0000313" key="8">
    <source>
        <dbReference type="EMBL" id="NSL88383.1"/>
    </source>
</evidence>
<sequence length="483" mass="52578">MKKYSVYILALAALMTGSCQKDKLTPAPATHIPDFKIFDNPERVGNLLNGVYSIAKGGAFLGGKMLVANDVRGEDFTNITSNSVTLNLAWRMTSNGTSQEVLETWSRGYRSINNANVFIDGMTAKGSQVVGEANGKKFIAEAKFIRALSYFYLLQLYARPYWDDNGKKLGLVIYTEGHTSLGDYNRARSTVAETYAQILKDLNEAEAALPAAVAGAPASITHATASAAVALKTRVYLYMGNYPKVIEEANKIVSAAAPFVSPQGYQLNADVTKVFAVDAKSVTKESIFSFPFTSNPGDFPETQTQLGQYFNAEFMMDTTGIGIYSDASWKVDTDARRKFIRKADGTKLYFWNKFSTGSPYTDWVPVIRYAEILLNLAEAKARISGVDAQAVALLNAVRNRSDATVTYTTGSFADGPALLAAIAKEKHIEFIGEGMRGMEITRLGIPFPAKAGGIATVPAASNKYIWPISADELVYNKLCVDNL</sequence>
<keyword evidence="9" id="KW-1185">Reference proteome</keyword>
<dbReference type="EMBL" id="RIAR02000001">
    <property type="protein sequence ID" value="NSL88383.1"/>
    <property type="molecule type" value="Genomic_DNA"/>
</dbReference>